<evidence type="ECO:0000313" key="2">
    <source>
        <dbReference type="Proteomes" id="UP000664032"/>
    </source>
</evidence>
<evidence type="ECO:0000313" key="1">
    <source>
        <dbReference type="EMBL" id="KAH9476913.1"/>
    </source>
</evidence>
<gene>
    <name evidence="1" type="ORF">JR316_0010829</name>
</gene>
<organism evidence="1 2">
    <name type="scientific">Psilocybe cubensis</name>
    <name type="common">Psychedelic mushroom</name>
    <name type="synonym">Stropharia cubensis</name>
    <dbReference type="NCBI Taxonomy" id="181762"/>
    <lineage>
        <taxon>Eukaryota</taxon>
        <taxon>Fungi</taxon>
        <taxon>Dikarya</taxon>
        <taxon>Basidiomycota</taxon>
        <taxon>Agaricomycotina</taxon>
        <taxon>Agaricomycetes</taxon>
        <taxon>Agaricomycetidae</taxon>
        <taxon>Agaricales</taxon>
        <taxon>Agaricineae</taxon>
        <taxon>Strophariaceae</taxon>
        <taxon>Psilocybe</taxon>
    </lineage>
</organism>
<dbReference type="Proteomes" id="UP000664032">
    <property type="component" value="Unassembled WGS sequence"/>
</dbReference>
<keyword evidence="2" id="KW-1185">Reference proteome</keyword>
<reference evidence="1" key="1">
    <citation type="submission" date="2021-10" db="EMBL/GenBank/DDBJ databases">
        <title>Psilocybe cubensis genome.</title>
        <authorList>
            <person name="Mckernan K.J."/>
            <person name="Crawford S."/>
            <person name="Trippe A."/>
            <person name="Kane L.T."/>
            <person name="Mclaughlin S."/>
        </authorList>
    </citation>
    <scope>NUCLEOTIDE SEQUENCE</scope>
    <source>
        <strain evidence="1">MGC-MH-2018</strain>
    </source>
</reference>
<proteinExistence type="predicted"/>
<accession>A0ACB8GMH9</accession>
<sequence length="108" mass="11969">MRDLHKAVVDSSFVATLYTSDSDKIMRYTDEGETTELCKWTVDLSSLPTFRENVAARQNSVGGPQMGGFYTEFELGLELDSAEVRGIVLFNNQEWGRFASGFPASSST</sequence>
<comment type="caution">
    <text evidence="1">The sequence shown here is derived from an EMBL/GenBank/DDBJ whole genome shotgun (WGS) entry which is preliminary data.</text>
</comment>
<protein>
    <submittedName>
        <fullName evidence="1">Uncharacterized protein</fullName>
    </submittedName>
</protein>
<name>A0ACB8GMH9_PSICU</name>
<dbReference type="EMBL" id="JAFIQS020000010">
    <property type="protein sequence ID" value="KAH9476913.1"/>
    <property type="molecule type" value="Genomic_DNA"/>
</dbReference>